<gene>
    <name evidence="1" type="ORF">GCM10009740_16870</name>
</gene>
<evidence type="ECO:0000313" key="2">
    <source>
        <dbReference type="Proteomes" id="UP001501285"/>
    </source>
</evidence>
<proteinExistence type="predicted"/>
<sequence>MPPTANGRVTDAAAAAAHIRATYPWMDGRNVTHAINQSTYYAWHG</sequence>
<dbReference type="EMBL" id="BAAANB010000008">
    <property type="protein sequence ID" value="GAA2027822.1"/>
    <property type="molecule type" value="Genomic_DNA"/>
</dbReference>
<accession>A0ABN2U4M2</accession>
<keyword evidence="2" id="KW-1185">Reference proteome</keyword>
<evidence type="ECO:0000313" key="1">
    <source>
        <dbReference type="EMBL" id="GAA2027822.1"/>
    </source>
</evidence>
<protein>
    <submittedName>
        <fullName evidence="1">Uncharacterized protein</fullName>
    </submittedName>
</protein>
<comment type="caution">
    <text evidence="1">The sequence shown here is derived from an EMBL/GenBank/DDBJ whole genome shotgun (WGS) entry which is preliminary data.</text>
</comment>
<dbReference type="Proteomes" id="UP001501285">
    <property type="component" value="Unassembled WGS sequence"/>
</dbReference>
<reference evidence="1 2" key="1">
    <citation type="journal article" date="2019" name="Int. J. Syst. Evol. Microbiol.">
        <title>The Global Catalogue of Microorganisms (GCM) 10K type strain sequencing project: providing services to taxonomists for standard genome sequencing and annotation.</title>
        <authorList>
            <consortium name="The Broad Institute Genomics Platform"/>
            <consortium name="The Broad Institute Genome Sequencing Center for Infectious Disease"/>
            <person name="Wu L."/>
            <person name="Ma J."/>
        </authorList>
    </citation>
    <scope>NUCLEOTIDE SEQUENCE [LARGE SCALE GENOMIC DNA]</scope>
    <source>
        <strain evidence="1 2">JCM 14283</strain>
    </source>
</reference>
<organism evidence="1 2">
    <name type="scientific">Terrabacter terrae</name>
    <dbReference type="NCBI Taxonomy" id="318434"/>
    <lineage>
        <taxon>Bacteria</taxon>
        <taxon>Bacillati</taxon>
        <taxon>Actinomycetota</taxon>
        <taxon>Actinomycetes</taxon>
        <taxon>Micrococcales</taxon>
        <taxon>Intrasporangiaceae</taxon>
        <taxon>Terrabacter</taxon>
    </lineage>
</organism>
<name>A0ABN2U4M2_9MICO</name>